<protein>
    <submittedName>
        <fullName evidence="2">Uncharacterized protein</fullName>
    </submittedName>
</protein>
<organism evidence="2 3">
    <name type="scientific">Cichlidogyrus casuarinus</name>
    <dbReference type="NCBI Taxonomy" id="1844966"/>
    <lineage>
        <taxon>Eukaryota</taxon>
        <taxon>Metazoa</taxon>
        <taxon>Spiralia</taxon>
        <taxon>Lophotrochozoa</taxon>
        <taxon>Platyhelminthes</taxon>
        <taxon>Monogenea</taxon>
        <taxon>Monopisthocotylea</taxon>
        <taxon>Dactylogyridea</taxon>
        <taxon>Ancyrocephalidae</taxon>
        <taxon>Cichlidogyrus</taxon>
    </lineage>
</organism>
<feature type="signal peptide" evidence="1">
    <location>
        <begin position="1"/>
        <end position="23"/>
    </location>
</feature>
<feature type="chain" id="PRO_5044809176" evidence="1">
    <location>
        <begin position="24"/>
        <end position="276"/>
    </location>
</feature>
<dbReference type="Proteomes" id="UP001626550">
    <property type="component" value="Unassembled WGS sequence"/>
</dbReference>
<dbReference type="EMBL" id="JBJKFK010002121">
    <property type="protein sequence ID" value="KAL3311603.1"/>
    <property type="molecule type" value="Genomic_DNA"/>
</dbReference>
<accession>A0ABD2PVX7</accession>
<sequence>MPTYGPILHVLIISLTCQFCVLQAPTSGKILSSPLRLRVGTWVHDACCPLQFFTTAYSYFNRTKRSIPIKEETISLLPLIVRPLHDAVITAEKFTIPIERRIYTSISSGTFVLLDEPAFGVLQKLFKNNSWEQTSSFSTEQLVTNRVKYRSIAAQKDDRPYPKIVEQLSFELRHGSRNHRIILPVELQQIKLHFDKLEPLQLWSLPAQVPASARIVQGCITEQHLNLRSIPDEHSEQITLLLREQPSHGNLYLLKNNSKEYLGIGSSFSQVSALFD</sequence>
<evidence type="ECO:0000256" key="1">
    <source>
        <dbReference type="SAM" id="SignalP"/>
    </source>
</evidence>
<dbReference type="AlphaFoldDB" id="A0ABD2PVX7"/>
<gene>
    <name evidence="2" type="ORF">Ciccas_009817</name>
</gene>
<keyword evidence="3" id="KW-1185">Reference proteome</keyword>
<evidence type="ECO:0000313" key="2">
    <source>
        <dbReference type="EMBL" id="KAL3311603.1"/>
    </source>
</evidence>
<reference evidence="2 3" key="1">
    <citation type="submission" date="2024-11" db="EMBL/GenBank/DDBJ databases">
        <title>Adaptive evolution of stress response genes in parasites aligns with host niche diversity.</title>
        <authorList>
            <person name="Hahn C."/>
            <person name="Resl P."/>
        </authorList>
    </citation>
    <scope>NUCLEOTIDE SEQUENCE [LARGE SCALE GENOMIC DNA]</scope>
    <source>
        <strain evidence="2">EGGRZ-B1_66</strain>
        <tissue evidence="2">Body</tissue>
    </source>
</reference>
<evidence type="ECO:0000313" key="3">
    <source>
        <dbReference type="Proteomes" id="UP001626550"/>
    </source>
</evidence>
<proteinExistence type="predicted"/>
<name>A0ABD2PVX7_9PLAT</name>
<comment type="caution">
    <text evidence="2">The sequence shown here is derived from an EMBL/GenBank/DDBJ whole genome shotgun (WGS) entry which is preliminary data.</text>
</comment>
<keyword evidence="1" id="KW-0732">Signal</keyword>